<dbReference type="OrthoDB" id="1046782at2759"/>
<feature type="compositionally biased region" description="Polar residues" evidence="7">
    <location>
        <begin position="328"/>
        <end position="338"/>
    </location>
</feature>
<dbReference type="PROSITE" id="PS00108">
    <property type="entry name" value="PROTEIN_KINASE_ST"/>
    <property type="match status" value="1"/>
</dbReference>
<keyword evidence="1" id="KW-0808">Transferase</keyword>
<dbReference type="Pfam" id="PF00069">
    <property type="entry name" value="Pkinase"/>
    <property type="match status" value="1"/>
</dbReference>
<accession>A0A2K2CMY6</accession>
<dbReference type="FunFam" id="1.10.510.10:FF:000625">
    <property type="entry name" value="Cysteine-rich receptor-like protein kinase 6"/>
    <property type="match status" value="1"/>
</dbReference>
<dbReference type="PANTHER" id="PTHR45707">
    <property type="entry name" value="C2 CALCIUM/LIPID-BINDING PLANT PHOSPHORIBOSYLTRANSFERASE FAMILY PROTEIN"/>
    <property type="match status" value="1"/>
</dbReference>
<sequence>MGSKSARSSVLPESRRPADIEKITRSYSTEIGRGAYGIVYKGTDKDGKDIAVKVLQERTGGNHDEEFNKEFYSLLELRHQNIILLVGYCYETEKRINNLTKKFDEIVKAALCFEYAPNGNLRNYISDEGRQLDWHTCYKIIKGTCEGLHYLHHHPTGPIYHLDLKPENILLSGDMVPKIADFGMSRLFSDKTTKVSTSPIGTWRYQPLEYKKGGTISKEFDIYSLGVIMIEMVVGPKTYDNFDDFSLEETIVHAEKKWRPKLKETETYQSLEAYCQQVKKCLEIGLTCVEANRRRRPTIAHIISQLNEVEIKTLNRNSVFQESRKGSGKSTQQAQSMPHTWAAGSSREQHRATTQIAQKKVNSENTRPEESLAYNPPAAINNAAKANSKCFSSSQGHIHMSFSTKRGHRGHQCRLIQAFYTGPSNCLARPCWFLNRHDGWRGAGARLSTVQPCKLSATTISFVPRDDAATKTARTVYLGRHGRPR</sequence>
<organism evidence="9">
    <name type="scientific">Brachypodium distachyon</name>
    <name type="common">Purple false brome</name>
    <name type="synonym">Trachynia distachya</name>
    <dbReference type="NCBI Taxonomy" id="15368"/>
    <lineage>
        <taxon>Eukaryota</taxon>
        <taxon>Viridiplantae</taxon>
        <taxon>Streptophyta</taxon>
        <taxon>Embryophyta</taxon>
        <taxon>Tracheophyta</taxon>
        <taxon>Spermatophyta</taxon>
        <taxon>Magnoliopsida</taxon>
        <taxon>Liliopsida</taxon>
        <taxon>Poales</taxon>
        <taxon>Poaceae</taxon>
        <taxon>BOP clade</taxon>
        <taxon>Pooideae</taxon>
        <taxon>Stipodae</taxon>
        <taxon>Brachypodieae</taxon>
        <taxon>Brachypodium</taxon>
    </lineage>
</organism>
<dbReference type="SMART" id="SM00220">
    <property type="entry name" value="S_TKc"/>
    <property type="match status" value="1"/>
</dbReference>
<dbReference type="AlphaFoldDB" id="A0A2K2CMY6"/>
<comment type="similarity">
    <text evidence="6">Belongs to the protein kinase superfamily.</text>
</comment>
<dbReference type="Gramene" id="PNT63389">
    <property type="protein sequence ID" value="PNT63389"/>
    <property type="gene ID" value="BRADI_4g15043v3"/>
</dbReference>
<dbReference type="EMBL" id="CM000883">
    <property type="protein sequence ID" value="PNT63389.1"/>
    <property type="molecule type" value="Genomic_DNA"/>
</dbReference>
<evidence type="ECO:0000256" key="4">
    <source>
        <dbReference type="ARBA" id="ARBA00022840"/>
    </source>
</evidence>
<evidence type="ECO:0000256" key="6">
    <source>
        <dbReference type="RuleBase" id="RU000304"/>
    </source>
</evidence>
<dbReference type="PANTHER" id="PTHR45707:SF71">
    <property type="entry name" value="PROTEIN KINASE DOMAIN-CONTAINING PROTEIN"/>
    <property type="match status" value="1"/>
</dbReference>
<evidence type="ECO:0000259" key="8">
    <source>
        <dbReference type="PROSITE" id="PS50011"/>
    </source>
</evidence>
<dbReference type="InterPro" id="IPR017441">
    <property type="entry name" value="Protein_kinase_ATP_BS"/>
</dbReference>
<dbReference type="STRING" id="15368.A0A2K2CMY6"/>
<keyword evidence="4 5" id="KW-0067">ATP-binding</keyword>
<reference evidence="9 10" key="1">
    <citation type="journal article" date="2010" name="Nature">
        <title>Genome sequencing and analysis of the model grass Brachypodium distachyon.</title>
        <authorList>
            <consortium name="International Brachypodium Initiative"/>
        </authorList>
    </citation>
    <scope>NUCLEOTIDE SEQUENCE [LARGE SCALE GENOMIC DNA]</scope>
    <source>
        <strain evidence="9">Bd21</strain>
        <strain evidence="10">cv. Bd21</strain>
    </source>
</reference>
<evidence type="ECO:0000256" key="1">
    <source>
        <dbReference type="ARBA" id="ARBA00022679"/>
    </source>
</evidence>
<dbReference type="InterPro" id="IPR011009">
    <property type="entry name" value="Kinase-like_dom_sf"/>
</dbReference>
<dbReference type="Gene3D" id="1.10.510.10">
    <property type="entry name" value="Transferase(Phosphotransferase) domain 1"/>
    <property type="match status" value="1"/>
</dbReference>
<dbReference type="GO" id="GO:0004674">
    <property type="term" value="F:protein serine/threonine kinase activity"/>
    <property type="evidence" value="ECO:0007669"/>
    <property type="project" value="UniProtKB-KW"/>
</dbReference>
<feature type="domain" description="Protein kinase" evidence="8">
    <location>
        <begin position="25"/>
        <end position="311"/>
    </location>
</feature>
<evidence type="ECO:0000256" key="5">
    <source>
        <dbReference type="PROSITE-ProRule" id="PRU10141"/>
    </source>
</evidence>
<protein>
    <recommendedName>
        <fullName evidence="8">Protein kinase domain-containing protein</fullName>
    </recommendedName>
</protein>
<evidence type="ECO:0000256" key="7">
    <source>
        <dbReference type="SAM" id="MobiDB-lite"/>
    </source>
</evidence>
<dbReference type="PROSITE" id="PS00107">
    <property type="entry name" value="PROTEIN_KINASE_ATP"/>
    <property type="match status" value="1"/>
</dbReference>
<dbReference type="EnsemblPlants" id="PNT63389">
    <property type="protein sequence ID" value="PNT63389"/>
    <property type="gene ID" value="BRADI_4g15043v3"/>
</dbReference>
<dbReference type="InterPro" id="IPR008271">
    <property type="entry name" value="Ser/Thr_kinase_AS"/>
</dbReference>
<feature type="binding site" evidence="5">
    <location>
        <position position="53"/>
    </location>
    <ligand>
        <name>ATP</name>
        <dbReference type="ChEBI" id="CHEBI:30616"/>
    </ligand>
</feature>
<evidence type="ECO:0000313" key="9">
    <source>
        <dbReference type="EMBL" id="PNT63389.1"/>
    </source>
</evidence>
<keyword evidence="11" id="KW-1185">Reference proteome</keyword>
<keyword evidence="3" id="KW-0418">Kinase</keyword>
<reference evidence="9" key="2">
    <citation type="submission" date="2017-06" db="EMBL/GenBank/DDBJ databases">
        <title>WGS assembly of Brachypodium distachyon.</title>
        <authorList>
            <consortium name="The International Brachypodium Initiative"/>
            <person name="Lucas S."/>
            <person name="Harmon-Smith M."/>
            <person name="Lail K."/>
            <person name="Tice H."/>
            <person name="Grimwood J."/>
            <person name="Bruce D."/>
            <person name="Barry K."/>
            <person name="Shu S."/>
            <person name="Lindquist E."/>
            <person name="Wang M."/>
            <person name="Pitluck S."/>
            <person name="Vogel J.P."/>
            <person name="Garvin D.F."/>
            <person name="Mockler T.C."/>
            <person name="Schmutz J."/>
            <person name="Rokhsar D."/>
            <person name="Bevan M.W."/>
        </authorList>
    </citation>
    <scope>NUCLEOTIDE SEQUENCE</scope>
    <source>
        <strain evidence="9">Bd21</strain>
    </source>
</reference>
<dbReference type="GeneID" id="100830234"/>
<dbReference type="InterPro" id="IPR000719">
    <property type="entry name" value="Prot_kinase_dom"/>
</dbReference>
<name>A0A2K2CMY6_BRADI</name>
<dbReference type="Proteomes" id="UP000008810">
    <property type="component" value="Chromosome 4"/>
</dbReference>
<feature type="region of interest" description="Disordered" evidence="7">
    <location>
        <begin position="320"/>
        <end position="373"/>
    </location>
</feature>
<keyword evidence="6" id="KW-0723">Serine/threonine-protein kinase</keyword>
<evidence type="ECO:0000313" key="11">
    <source>
        <dbReference type="Proteomes" id="UP000008810"/>
    </source>
</evidence>
<gene>
    <name evidence="10" type="primary">LOC100830234</name>
    <name evidence="9" type="ORF">BRADI_4g15043v3</name>
</gene>
<evidence type="ECO:0000313" key="10">
    <source>
        <dbReference type="EnsemblPlants" id="PNT63389"/>
    </source>
</evidence>
<keyword evidence="2 5" id="KW-0547">Nucleotide-binding</keyword>
<reference evidence="10" key="3">
    <citation type="submission" date="2018-08" db="UniProtKB">
        <authorList>
            <consortium name="EnsemblPlants"/>
        </authorList>
    </citation>
    <scope>IDENTIFICATION</scope>
    <source>
        <strain evidence="10">cv. Bd21</strain>
    </source>
</reference>
<dbReference type="Gene3D" id="3.30.200.20">
    <property type="entry name" value="Phosphorylase Kinase, domain 1"/>
    <property type="match status" value="1"/>
</dbReference>
<dbReference type="RefSeq" id="XP_024319405.1">
    <property type="nucleotide sequence ID" value="XM_024463637.1"/>
</dbReference>
<dbReference type="PROSITE" id="PS50011">
    <property type="entry name" value="PROTEIN_KINASE_DOM"/>
    <property type="match status" value="1"/>
</dbReference>
<proteinExistence type="inferred from homology"/>
<dbReference type="SUPFAM" id="SSF56112">
    <property type="entry name" value="Protein kinase-like (PK-like)"/>
    <property type="match status" value="1"/>
</dbReference>
<dbReference type="GO" id="GO:0005524">
    <property type="term" value="F:ATP binding"/>
    <property type="evidence" value="ECO:0007669"/>
    <property type="project" value="UniProtKB-UniRule"/>
</dbReference>
<evidence type="ECO:0000256" key="3">
    <source>
        <dbReference type="ARBA" id="ARBA00022777"/>
    </source>
</evidence>
<evidence type="ECO:0000256" key="2">
    <source>
        <dbReference type="ARBA" id="ARBA00022741"/>
    </source>
</evidence>